<dbReference type="AlphaFoldDB" id="A0A0C9TSJ7"/>
<reference evidence="2 3" key="1">
    <citation type="submission" date="2014-06" db="EMBL/GenBank/DDBJ databases">
        <authorList>
            <consortium name="DOE Joint Genome Institute"/>
            <person name="Kuo A."/>
            <person name="Kohler A."/>
            <person name="Nagy L.G."/>
            <person name="Floudas D."/>
            <person name="Copeland A."/>
            <person name="Barry K.W."/>
            <person name="Cichocki N."/>
            <person name="Veneault-Fourrey C."/>
            <person name="LaButti K."/>
            <person name="Lindquist E.A."/>
            <person name="Lipzen A."/>
            <person name="Lundell T."/>
            <person name="Morin E."/>
            <person name="Murat C."/>
            <person name="Sun H."/>
            <person name="Tunlid A."/>
            <person name="Henrissat B."/>
            <person name="Grigoriev I.V."/>
            <person name="Hibbett D.S."/>
            <person name="Martin F."/>
            <person name="Nordberg H.P."/>
            <person name="Cantor M.N."/>
            <person name="Hua S.X."/>
        </authorList>
    </citation>
    <scope>NUCLEOTIDE SEQUENCE [LARGE SCALE GENOMIC DNA]</scope>
    <source>
        <strain evidence="2 3">ATCC 200175</strain>
    </source>
</reference>
<name>A0A0C9TSJ7_PAXIN</name>
<gene>
    <name evidence="2" type="ORF">PAXINDRAFT_16209</name>
</gene>
<dbReference type="HOGENOM" id="CLU_2948173_0_0_1"/>
<feature type="non-terminal residue" evidence="2">
    <location>
        <position position="60"/>
    </location>
</feature>
<reference evidence="3" key="2">
    <citation type="submission" date="2015-01" db="EMBL/GenBank/DDBJ databases">
        <title>Evolutionary Origins and Diversification of the Mycorrhizal Mutualists.</title>
        <authorList>
            <consortium name="DOE Joint Genome Institute"/>
            <consortium name="Mycorrhizal Genomics Consortium"/>
            <person name="Kohler A."/>
            <person name="Kuo A."/>
            <person name="Nagy L.G."/>
            <person name="Floudas D."/>
            <person name="Copeland A."/>
            <person name="Barry K.W."/>
            <person name="Cichocki N."/>
            <person name="Veneault-Fourrey C."/>
            <person name="LaButti K."/>
            <person name="Lindquist E.A."/>
            <person name="Lipzen A."/>
            <person name="Lundell T."/>
            <person name="Morin E."/>
            <person name="Murat C."/>
            <person name="Riley R."/>
            <person name="Ohm R."/>
            <person name="Sun H."/>
            <person name="Tunlid A."/>
            <person name="Henrissat B."/>
            <person name="Grigoriev I.V."/>
            <person name="Hibbett D.S."/>
            <person name="Martin F."/>
        </authorList>
    </citation>
    <scope>NUCLEOTIDE SEQUENCE [LARGE SCALE GENOMIC DNA]</scope>
    <source>
        <strain evidence="3">ATCC 200175</strain>
    </source>
</reference>
<accession>A0A0C9TSJ7</accession>
<feature type="chain" id="PRO_5002213925" evidence="1">
    <location>
        <begin position="26"/>
        <end position="60"/>
    </location>
</feature>
<organism evidence="2 3">
    <name type="scientific">Paxillus involutus ATCC 200175</name>
    <dbReference type="NCBI Taxonomy" id="664439"/>
    <lineage>
        <taxon>Eukaryota</taxon>
        <taxon>Fungi</taxon>
        <taxon>Dikarya</taxon>
        <taxon>Basidiomycota</taxon>
        <taxon>Agaricomycotina</taxon>
        <taxon>Agaricomycetes</taxon>
        <taxon>Agaricomycetidae</taxon>
        <taxon>Boletales</taxon>
        <taxon>Paxilineae</taxon>
        <taxon>Paxillaceae</taxon>
        <taxon>Paxillus</taxon>
    </lineage>
</organism>
<protein>
    <submittedName>
        <fullName evidence="2">Unplaced genomic scaffold PAXINscaffold_73, whole genome shotgun sequence</fullName>
    </submittedName>
</protein>
<keyword evidence="1" id="KW-0732">Signal</keyword>
<sequence>MFKLFSWLLSLSWLRWLSFKSSTSAVATEEAKPVRKVENHPSRALENVLVPEANPVSEDV</sequence>
<evidence type="ECO:0000313" key="3">
    <source>
        <dbReference type="Proteomes" id="UP000053647"/>
    </source>
</evidence>
<evidence type="ECO:0000313" key="2">
    <source>
        <dbReference type="EMBL" id="KIJ10812.1"/>
    </source>
</evidence>
<dbReference type="EMBL" id="KN819395">
    <property type="protein sequence ID" value="KIJ10812.1"/>
    <property type="molecule type" value="Genomic_DNA"/>
</dbReference>
<proteinExistence type="predicted"/>
<dbReference type="Proteomes" id="UP000053647">
    <property type="component" value="Unassembled WGS sequence"/>
</dbReference>
<dbReference type="OrthoDB" id="10473658at2759"/>
<keyword evidence="3" id="KW-1185">Reference proteome</keyword>
<feature type="signal peptide" evidence="1">
    <location>
        <begin position="1"/>
        <end position="25"/>
    </location>
</feature>
<evidence type="ECO:0000256" key="1">
    <source>
        <dbReference type="SAM" id="SignalP"/>
    </source>
</evidence>